<keyword evidence="3" id="KW-1185">Reference proteome</keyword>
<proteinExistence type="predicted"/>
<dbReference type="EMBL" id="JAHRIP010048872">
    <property type="protein sequence ID" value="MEQ2300058.1"/>
    <property type="molecule type" value="Genomic_DNA"/>
</dbReference>
<evidence type="ECO:0000313" key="3">
    <source>
        <dbReference type="Proteomes" id="UP001469553"/>
    </source>
</evidence>
<sequence length="88" mass="9332">MAQDTLEGLCLLAGLGMPWAPPRGAGGGVWGEGRLGVSAESAAPATRFRIKRKTTSTSPLHGHPADQSCLTGGRRSKERVKATWCWKT</sequence>
<accession>A0ABV0Z1J8</accession>
<organism evidence="2 3">
    <name type="scientific">Ameca splendens</name>
    <dbReference type="NCBI Taxonomy" id="208324"/>
    <lineage>
        <taxon>Eukaryota</taxon>
        <taxon>Metazoa</taxon>
        <taxon>Chordata</taxon>
        <taxon>Craniata</taxon>
        <taxon>Vertebrata</taxon>
        <taxon>Euteleostomi</taxon>
        <taxon>Actinopterygii</taxon>
        <taxon>Neopterygii</taxon>
        <taxon>Teleostei</taxon>
        <taxon>Neoteleostei</taxon>
        <taxon>Acanthomorphata</taxon>
        <taxon>Ovalentaria</taxon>
        <taxon>Atherinomorphae</taxon>
        <taxon>Cyprinodontiformes</taxon>
        <taxon>Goodeidae</taxon>
        <taxon>Ameca</taxon>
    </lineage>
</organism>
<gene>
    <name evidence="2" type="ORF">AMECASPLE_021440</name>
</gene>
<evidence type="ECO:0000313" key="2">
    <source>
        <dbReference type="EMBL" id="MEQ2300058.1"/>
    </source>
</evidence>
<name>A0ABV0Z1J8_9TELE</name>
<comment type="caution">
    <text evidence="2">The sequence shown here is derived from an EMBL/GenBank/DDBJ whole genome shotgun (WGS) entry which is preliminary data.</text>
</comment>
<protein>
    <recommendedName>
        <fullName evidence="4">Secreted protein</fullName>
    </recommendedName>
</protein>
<dbReference type="Proteomes" id="UP001469553">
    <property type="component" value="Unassembled WGS sequence"/>
</dbReference>
<evidence type="ECO:0000256" key="1">
    <source>
        <dbReference type="SAM" id="MobiDB-lite"/>
    </source>
</evidence>
<feature type="region of interest" description="Disordered" evidence="1">
    <location>
        <begin position="53"/>
        <end position="76"/>
    </location>
</feature>
<evidence type="ECO:0008006" key="4">
    <source>
        <dbReference type="Google" id="ProtNLM"/>
    </source>
</evidence>
<reference evidence="2 3" key="1">
    <citation type="submission" date="2021-06" db="EMBL/GenBank/DDBJ databases">
        <authorList>
            <person name="Palmer J.M."/>
        </authorList>
    </citation>
    <scope>NUCLEOTIDE SEQUENCE [LARGE SCALE GENOMIC DNA]</scope>
    <source>
        <strain evidence="2 3">AS_MEX2019</strain>
        <tissue evidence="2">Muscle</tissue>
    </source>
</reference>